<name>A0A409XG13_PSICY</name>
<dbReference type="PANTHER" id="PTHR33559:SF1">
    <property type="entry name" value="PROTEASOME ASSEMBLY CHAPERONE 4"/>
    <property type="match status" value="1"/>
</dbReference>
<protein>
    <submittedName>
        <fullName evidence="1">Uncharacterized protein</fullName>
    </submittedName>
</protein>
<dbReference type="EMBL" id="NHYD01001843">
    <property type="protein sequence ID" value="PPQ89723.1"/>
    <property type="molecule type" value="Genomic_DNA"/>
</dbReference>
<sequence>MDPEFTTKVQVKLLDTNNPSLPPLVLQITHMVDTYMLWIGTADSNTNTGNGEKAVLNGNLCKDWACAMPPRVSGAPSAATSLFRSSSSDVALPMAQRLAKRFQKQIFLSVDIPVDFTSMGQGHRLVFEAEKGIVTTLKEIETQEKVGKTQE</sequence>
<dbReference type="AlphaFoldDB" id="A0A409XG13"/>
<keyword evidence="2" id="KW-1185">Reference proteome</keyword>
<dbReference type="OrthoDB" id="368507at2759"/>
<comment type="caution">
    <text evidence="1">The sequence shown here is derived from an EMBL/GenBank/DDBJ whole genome shotgun (WGS) entry which is preliminary data.</text>
</comment>
<dbReference type="PANTHER" id="PTHR33559">
    <property type="entry name" value="PROTEASOME ASSEMBLY CHAPERONE 4"/>
    <property type="match status" value="1"/>
</dbReference>
<dbReference type="GO" id="GO:0043248">
    <property type="term" value="P:proteasome assembly"/>
    <property type="evidence" value="ECO:0007669"/>
    <property type="project" value="InterPro"/>
</dbReference>
<organism evidence="1 2">
    <name type="scientific">Psilocybe cyanescens</name>
    <dbReference type="NCBI Taxonomy" id="93625"/>
    <lineage>
        <taxon>Eukaryota</taxon>
        <taxon>Fungi</taxon>
        <taxon>Dikarya</taxon>
        <taxon>Basidiomycota</taxon>
        <taxon>Agaricomycotina</taxon>
        <taxon>Agaricomycetes</taxon>
        <taxon>Agaricomycetidae</taxon>
        <taxon>Agaricales</taxon>
        <taxon>Agaricineae</taxon>
        <taxon>Strophariaceae</taxon>
        <taxon>Psilocybe</taxon>
    </lineage>
</organism>
<reference evidence="1 2" key="1">
    <citation type="journal article" date="2018" name="Evol. Lett.">
        <title>Horizontal gene cluster transfer increased hallucinogenic mushroom diversity.</title>
        <authorList>
            <person name="Reynolds H.T."/>
            <person name="Vijayakumar V."/>
            <person name="Gluck-Thaler E."/>
            <person name="Korotkin H.B."/>
            <person name="Matheny P.B."/>
            <person name="Slot J.C."/>
        </authorList>
    </citation>
    <scope>NUCLEOTIDE SEQUENCE [LARGE SCALE GENOMIC DNA]</scope>
    <source>
        <strain evidence="1 2">2631</strain>
    </source>
</reference>
<dbReference type="InParanoid" id="A0A409XG13"/>
<evidence type="ECO:0000313" key="2">
    <source>
        <dbReference type="Proteomes" id="UP000283269"/>
    </source>
</evidence>
<proteinExistence type="predicted"/>
<dbReference type="Proteomes" id="UP000283269">
    <property type="component" value="Unassembled WGS sequence"/>
</dbReference>
<gene>
    <name evidence="1" type="ORF">CVT25_014124</name>
</gene>
<dbReference type="InterPro" id="IPR032157">
    <property type="entry name" value="PAC4"/>
</dbReference>
<accession>A0A409XG13</accession>
<dbReference type="Pfam" id="PF16093">
    <property type="entry name" value="PAC4"/>
    <property type="match status" value="1"/>
</dbReference>
<evidence type="ECO:0000313" key="1">
    <source>
        <dbReference type="EMBL" id="PPQ89723.1"/>
    </source>
</evidence>